<comment type="caution">
    <text evidence="2">The sequence shown here is derived from an EMBL/GenBank/DDBJ whole genome shotgun (WGS) entry which is preliminary data.</text>
</comment>
<dbReference type="EMBL" id="WWEO01000043">
    <property type="protein sequence ID" value="NCD70341.1"/>
    <property type="molecule type" value="Genomic_DNA"/>
</dbReference>
<accession>A0A965ZIM9</accession>
<feature type="chain" id="PRO_5037790502" description="Lipoprotein" evidence="1">
    <location>
        <begin position="21"/>
        <end position="165"/>
    </location>
</feature>
<evidence type="ECO:0000256" key="1">
    <source>
        <dbReference type="SAM" id="SignalP"/>
    </source>
</evidence>
<dbReference type="AlphaFoldDB" id="A0A965ZIM9"/>
<dbReference type="PROSITE" id="PS51257">
    <property type="entry name" value="PROKAR_LIPOPROTEIN"/>
    <property type="match status" value="1"/>
</dbReference>
<evidence type="ECO:0000313" key="3">
    <source>
        <dbReference type="Proteomes" id="UP000638732"/>
    </source>
</evidence>
<feature type="signal peptide" evidence="1">
    <location>
        <begin position="1"/>
        <end position="20"/>
    </location>
</feature>
<protein>
    <recommendedName>
        <fullName evidence="4">Lipoprotein</fullName>
    </recommendedName>
</protein>
<evidence type="ECO:0008006" key="4">
    <source>
        <dbReference type="Google" id="ProtNLM"/>
    </source>
</evidence>
<evidence type="ECO:0000313" key="2">
    <source>
        <dbReference type="EMBL" id="NCD70341.1"/>
    </source>
</evidence>
<proteinExistence type="predicted"/>
<name>A0A965ZIM9_9SPHI</name>
<reference evidence="2" key="1">
    <citation type="submission" date="2020-01" db="EMBL/GenBank/DDBJ databases">
        <authorList>
            <person name="Seo Y.L."/>
        </authorList>
    </citation>
    <scope>NUCLEOTIDE SEQUENCE</scope>
    <source>
        <strain evidence="2">R11</strain>
    </source>
</reference>
<dbReference type="RefSeq" id="WP_166586324.1">
    <property type="nucleotide sequence ID" value="NZ_WWEO01000043.1"/>
</dbReference>
<gene>
    <name evidence="2" type="ORF">GSY63_13315</name>
</gene>
<organism evidence="2 3">
    <name type="scientific">Mucilaginibacter agri</name>
    <dbReference type="NCBI Taxonomy" id="2695265"/>
    <lineage>
        <taxon>Bacteria</taxon>
        <taxon>Pseudomonadati</taxon>
        <taxon>Bacteroidota</taxon>
        <taxon>Sphingobacteriia</taxon>
        <taxon>Sphingobacteriales</taxon>
        <taxon>Sphingobacteriaceae</taxon>
        <taxon>Mucilaginibacter</taxon>
    </lineage>
</organism>
<reference evidence="2" key="2">
    <citation type="submission" date="2020-10" db="EMBL/GenBank/DDBJ databases">
        <title>Mucilaginibacter sp. nov., isolated from soil.</title>
        <authorList>
            <person name="Jeon C.O."/>
        </authorList>
    </citation>
    <scope>NUCLEOTIDE SEQUENCE</scope>
    <source>
        <strain evidence="2">R11</strain>
    </source>
</reference>
<sequence>MKTVLLLCIFSCLFVVFSCSQKNTSLPPPVTKRTVKPGDTIAYAIIEYKKEYRPYLKNMVTSATLSKQETSEIEKLTSTAVARYNTAQKRRNMQINNILSYYRQYIPAINANGEKEVFVNCFCDAMGSDWQTSIVIVRDGGSCFFQFKINLKTKRIRDFYVNGEA</sequence>
<keyword evidence="1" id="KW-0732">Signal</keyword>
<keyword evidence="3" id="KW-1185">Reference proteome</keyword>
<dbReference type="Proteomes" id="UP000638732">
    <property type="component" value="Unassembled WGS sequence"/>
</dbReference>